<proteinExistence type="predicted"/>
<keyword evidence="4" id="KW-1185">Reference proteome</keyword>
<dbReference type="PANTHER" id="PTHR43845">
    <property type="entry name" value="BLR5969 PROTEIN"/>
    <property type="match status" value="1"/>
</dbReference>
<dbReference type="RefSeq" id="WP_092472406.1">
    <property type="nucleotide sequence ID" value="NZ_FOOX01000012.1"/>
</dbReference>
<dbReference type="GO" id="GO:0016874">
    <property type="term" value="F:ligase activity"/>
    <property type="evidence" value="ECO:0007669"/>
    <property type="project" value="UniProtKB-KW"/>
</dbReference>
<evidence type="ECO:0000259" key="2">
    <source>
        <dbReference type="Pfam" id="PF14535"/>
    </source>
</evidence>
<reference evidence="4" key="1">
    <citation type="submission" date="2016-10" db="EMBL/GenBank/DDBJ databases">
        <authorList>
            <person name="Varghese N."/>
            <person name="Submissions S."/>
        </authorList>
    </citation>
    <scope>NUCLEOTIDE SEQUENCE [LARGE SCALE GENOMIC DNA]</scope>
    <source>
        <strain evidence="4">DSM 17038</strain>
    </source>
</reference>
<dbReference type="SUPFAM" id="SSF56801">
    <property type="entry name" value="Acetyl-CoA synthetase-like"/>
    <property type="match status" value="1"/>
</dbReference>
<dbReference type="InterPro" id="IPR042099">
    <property type="entry name" value="ANL_N_sf"/>
</dbReference>
<dbReference type="InterPro" id="IPR000873">
    <property type="entry name" value="AMP-dep_synth/lig_dom"/>
</dbReference>
<organism evidence="3 4">
    <name type="scientific">Desulfotruncus arcticus DSM 17038</name>
    <dbReference type="NCBI Taxonomy" id="1121424"/>
    <lineage>
        <taxon>Bacteria</taxon>
        <taxon>Bacillati</taxon>
        <taxon>Bacillota</taxon>
        <taxon>Clostridia</taxon>
        <taxon>Eubacteriales</taxon>
        <taxon>Desulfallaceae</taxon>
        <taxon>Desulfotruncus</taxon>
    </lineage>
</organism>
<evidence type="ECO:0000259" key="1">
    <source>
        <dbReference type="Pfam" id="PF00501"/>
    </source>
</evidence>
<evidence type="ECO:0000313" key="3">
    <source>
        <dbReference type="EMBL" id="SFG93897.1"/>
    </source>
</evidence>
<dbReference type="STRING" id="341036.SAMN05660649_03227"/>
<dbReference type="PANTHER" id="PTHR43845:SF1">
    <property type="entry name" value="BLR5969 PROTEIN"/>
    <property type="match status" value="1"/>
</dbReference>
<gene>
    <name evidence="3" type="ORF">SAMN05660649_03227</name>
</gene>
<dbReference type="InterPro" id="IPR045851">
    <property type="entry name" value="AMP-bd_C_sf"/>
</dbReference>
<dbReference type="EMBL" id="FOOX01000012">
    <property type="protein sequence ID" value="SFG93897.1"/>
    <property type="molecule type" value="Genomic_DNA"/>
</dbReference>
<evidence type="ECO:0000313" key="4">
    <source>
        <dbReference type="Proteomes" id="UP000199337"/>
    </source>
</evidence>
<dbReference type="Gene3D" id="3.40.50.12780">
    <property type="entry name" value="N-terminal domain of ligase-like"/>
    <property type="match status" value="1"/>
</dbReference>
<dbReference type="Gene3D" id="3.30.300.30">
    <property type="match status" value="1"/>
</dbReference>
<dbReference type="InterPro" id="IPR028154">
    <property type="entry name" value="AMP-dep_Lig_C"/>
</dbReference>
<feature type="domain" description="AMP-dependent synthetase/ligase" evidence="1">
    <location>
        <begin position="88"/>
        <end position="253"/>
    </location>
</feature>
<accession>A0A1I2VZY3</accession>
<dbReference type="OrthoDB" id="580775at2"/>
<feature type="domain" description="AMP-dependent ligase C-terminal" evidence="2">
    <location>
        <begin position="349"/>
        <end position="444"/>
    </location>
</feature>
<dbReference type="AlphaFoldDB" id="A0A1I2VZY3"/>
<protein>
    <submittedName>
        <fullName evidence="3">Phenylacetate-CoA ligase</fullName>
    </submittedName>
</protein>
<name>A0A1I2VZY3_9FIRM</name>
<dbReference type="Pfam" id="PF00501">
    <property type="entry name" value="AMP-binding"/>
    <property type="match status" value="1"/>
</dbReference>
<dbReference type="Proteomes" id="UP000199337">
    <property type="component" value="Unassembled WGS sequence"/>
</dbReference>
<sequence length="449" mass="50932">MIEKEVWNEYWELMPEEEMKKIQWLKLKRILIFAYTSSAFYHKKFNEAGIHPDDIKSFADFSRKVPVTTKAELRSMQAEGYPLGSNMTVSRTEIVWITASTGTTGKPTYTCCTKKDWEMWMECAKRMFWLGGLRPEDTHIHALGLSNWISGISFATAAREIGATVVPVGVPTPVDRMLMLIRDLKPTSIVCTPSYAEHLANKCQELLDLKPSELGLRKFFCGGEPGASIPSFRRKMENIWQCDMRDLMGSPEMICGDLIECHLKNGFHIVNREFCYNEFCDPITKMPIEMKDGAEGTRIYTALDKEAGPLIRFDVQDQCQIMVAPCECGYPGIRFNVTGRYDDMLKIKGVKIWPSTIKDIISSFAPKLTGQFKIILQEKPELFTVTGPVKLKVEHADGLTDNDVKNIKKELVNSIRRSCLWAPENVIMSPPGSIPPAEFKAKYIEIDAN</sequence>
<dbReference type="Pfam" id="PF14535">
    <property type="entry name" value="AMP-binding_C_2"/>
    <property type="match status" value="1"/>
</dbReference>
<keyword evidence="3" id="KW-0436">Ligase</keyword>